<protein>
    <submittedName>
        <fullName evidence="2">Glutamate ligase domain-containing protein</fullName>
    </submittedName>
</protein>
<dbReference type="EMBL" id="JBHTHM010001146">
    <property type="protein sequence ID" value="MFD0786081.1"/>
    <property type="molecule type" value="Genomic_DNA"/>
</dbReference>
<comment type="caution">
    <text evidence="2">The sequence shown here is derived from an EMBL/GenBank/DDBJ whole genome shotgun (WGS) entry which is preliminary data.</text>
</comment>
<dbReference type="Proteomes" id="UP001597053">
    <property type="component" value="Unassembled WGS sequence"/>
</dbReference>
<organism evidence="2 3">
    <name type="scientific">Micromonospora azadirachtae</name>
    <dbReference type="NCBI Taxonomy" id="1970735"/>
    <lineage>
        <taxon>Bacteria</taxon>
        <taxon>Bacillati</taxon>
        <taxon>Actinomycetota</taxon>
        <taxon>Actinomycetes</taxon>
        <taxon>Micromonosporales</taxon>
        <taxon>Micromonosporaceae</taxon>
        <taxon>Micromonospora</taxon>
    </lineage>
</organism>
<name>A0ABW3A681_9ACTN</name>
<evidence type="ECO:0000313" key="3">
    <source>
        <dbReference type="Proteomes" id="UP001597053"/>
    </source>
</evidence>
<proteinExistence type="predicted"/>
<dbReference type="InterPro" id="IPR036615">
    <property type="entry name" value="Mur_ligase_C_dom_sf"/>
</dbReference>
<dbReference type="Pfam" id="PF02875">
    <property type="entry name" value="Mur_ligase_C"/>
    <property type="match status" value="1"/>
</dbReference>
<reference evidence="3" key="1">
    <citation type="journal article" date="2019" name="Int. J. Syst. Evol. Microbiol.">
        <title>The Global Catalogue of Microorganisms (GCM) 10K type strain sequencing project: providing services to taxonomists for standard genome sequencing and annotation.</title>
        <authorList>
            <consortium name="The Broad Institute Genomics Platform"/>
            <consortium name="The Broad Institute Genome Sequencing Center for Infectious Disease"/>
            <person name="Wu L."/>
            <person name="Ma J."/>
        </authorList>
    </citation>
    <scope>NUCLEOTIDE SEQUENCE [LARGE SCALE GENOMIC DNA]</scope>
    <source>
        <strain evidence="3">JCM 32148</strain>
    </source>
</reference>
<feature type="domain" description="Mur ligase C-terminal" evidence="1">
    <location>
        <begin position="21"/>
        <end position="134"/>
    </location>
</feature>
<evidence type="ECO:0000313" key="2">
    <source>
        <dbReference type="EMBL" id="MFD0786081.1"/>
    </source>
</evidence>
<evidence type="ECO:0000259" key="1">
    <source>
        <dbReference type="Pfam" id="PF02875"/>
    </source>
</evidence>
<sequence>ARRQLDIEAVREGFAAASSPGRLERVRSAPTVLLDGAHNPHGMAATVTALQEEFAFSKLVAVVGVLGDKDAPALLELLEPVVDQVVVTRNSSPRAMPVRELAALAAEVFGPDRVEVAEEMPDAIETAVALAEEDVPGELSGVGVLITGSVVTVADARRLLKR</sequence>
<gene>
    <name evidence="2" type="ORF">ACFQZ8_19450</name>
</gene>
<feature type="non-terminal residue" evidence="2">
    <location>
        <position position="1"/>
    </location>
</feature>
<dbReference type="InterPro" id="IPR004101">
    <property type="entry name" value="Mur_ligase_C"/>
</dbReference>
<accession>A0ABW3A681</accession>
<dbReference type="SUPFAM" id="SSF53244">
    <property type="entry name" value="MurD-like peptide ligases, peptide-binding domain"/>
    <property type="match status" value="1"/>
</dbReference>
<keyword evidence="2" id="KW-0436">Ligase</keyword>
<dbReference type="Gene3D" id="3.90.190.20">
    <property type="entry name" value="Mur ligase, C-terminal domain"/>
    <property type="match status" value="1"/>
</dbReference>
<keyword evidence="3" id="KW-1185">Reference proteome</keyword>
<dbReference type="GO" id="GO:0016874">
    <property type="term" value="F:ligase activity"/>
    <property type="evidence" value="ECO:0007669"/>
    <property type="project" value="UniProtKB-KW"/>
</dbReference>